<feature type="transmembrane region" description="Helical" evidence="1">
    <location>
        <begin position="164"/>
        <end position="187"/>
    </location>
</feature>
<keyword evidence="1" id="KW-0812">Transmembrane</keyword>
<sequence>MFDQLLQYDKELFLFLNTMGSDTWDGFWLLMSNKVGVVNIAVYILLLVLSYLYLGLKKTLIAVVTVALMITVTDQLANLFKYGVARLRPCYDPEVSELMRLVKSNCGGKFGYFSAHAANHFAVAFFFTSVLRAKYRYLVFFLMSWASIVAYSRIYIGVHFPLDILSGAVFGLVLSGLSVKLFTFAIAKFPK</sequence>
<feature type="transmembrane region" description="Helical" evidence="1">
    <location>
        <begin position="61"/>
        <end position="80"/>
    </location>
</feature>
<dbReference type="InterPro" id="IPR000326">
    <property type="entry name" value="PAP2/HPO"/>
</dbReference>
<organism evidence="3">
    <name type="scientific">marine sediment metagenome</name>
    <dbReference type="NCBI Taxonomy" id="412755"/>
    <lineage>
        <taxon>unclassified sequences</taxon>
        <taxon>metagenomes</taxon>
        <taxon>ecological metagenomes</taxon>
    </lineage>
</organism>
<dbReference type="SUPFAM" id="SSF48317">
    <property type="entry name" value="Acid phosphatase/Vanadium-dependent haloperoxidase"/>
    <property type="match status" value="1"/>
</dbReference>
<reference evidence="3" key="1">
    <citation type="journal article" date="2015" name="Nature">
        <title>Complex archaea that bridge the gap between prokaryotes and eukaryotes.</title>
        <authorList>
            <person name="Spang A."/>
            <person name="Saw J.H."/>
            <person name="Jorgensen S.L."/>
            <person name="Zaremba-Niedzwiedzka K."/>
            <person name="Martijn J."/>
            <person name="Lind A.E."/>
            <person name="van Eijk R."/>
            <person name="Schleper C."/>
            <person name="Guy L."/>
            <person name="Ettema T.J."/>
        </authorList>
    </citation>
    <scope>NUCLEOTIDE SEQUENCE</scope>
</reference>
<feature type="transmembrane region" description="Helical" evidence="1">
    <location>
        <begin position="110"/>
        <end position="131"/>
    </location>
</feature>
<dbReference type="SMART" id="SM00014">
    <property type="entry name" value="acidPPc"/>
    <property type="match status" value="1"/>
</dbReference>
<dbReference type="Gene3D" id="1.20.144.10">
    <property type="entry name" value="Phosphatidic acid phosphatase type 2/haloperoxidase"/>
    <property type="match status" value="1"/>
</dbReference>
<accession>A0A0F9K355</accession>
<dbReference type="PANTHER" id="PTHR14969">
    <property type="entry name" value="SPHINGOSINE-1-PHOSPHATE PHOSPHOHYDROLASE"/>
    <property type="match status" value="1"/>
</dbReference>
<evidence type="ECO:0000313" key="3">
    <source>
        <dbReference type="EMBL" id="KKM16553.1"/>
    </source>
</evidence>
<dbReference type="AlphaFoldDB" id="A0A0F9K355"/>
<feature type="transmembrane region" description="Helical" evidence="1">
    <location>
        <begin position="37"/>
        <end position="54"/>
    </location>
</feature>
<keyword evidence="1" id="KW-1133">Transmembrane helix</keyword>
<dbReference type="Pfam" id="PF01569">
    <property type="entry name" value="PAP2"/>
    <property type="match status" value="1"/>
</dbReference>
<feature type="transmembrane region" description="Helical" evidence="1">
    <location>
        <begin position="138"/>
        <end position="158"/>
    </location>
</feature>
<gene>
    <name evidence="3" type="ORF">LCGC14_1684670</name>
</gene>
<keyword evidence="1" id="KW-0472">Membrane</keyword>
<dbReference type="InterPro" id="IPR036938">
    <property type="entry name" value="PAP2/HPO_sf"/>
</dbReference>
<dbReference type="EMBL" id="LAZR01014648">
    <property type="protein sequence ID" value="KKM16553.1"/>
    <property type="molecule type" value="Genomic_DNA"/>
</dbReference>
<evidence type="ECO:0000256" key="1">
    <source>
        <dbReference type="SAM" id="Phobius"/>
    </source>
</evidence>
<feature type="domain" description="Phosphatidic acid phosphatase type 2/haloperoxidase" evidence="2">
    <location>
        <begin position="62"/>
        <end position="179"/>
    </location>
</feature>
<dbReference type="PANTHER" id="PTHR14969:SF13">
    <property type="entry name" value="AT30094P"/>
    <property type="match status" value="1"/>
</dbReference>
<comment type="caution">
    <text evidence="3">The sequence shown here is derived from an EMBL/GenBank/DDBJ whole genome shotgun (WGS) entry which is preliminary data.</text>
</comment>
<evidence type="ECO:0000259" key="2">
    <source>
        <dbReference type="SMART" id="SM00014"/>
    </source>
</evidence>
<proteinExistence type="predicted"/>
<protein>
    <recommendedName>
        <fullName evidence="2">Phosphatidic acid phosphatase type 2/haloperoxidase domain-containing protein</fullName>
    </recommendedName>
</protein>
<name>A0A0F9K355_9ZZZZ</name>